<evidence type="ECO:0000256" key="1">
    <source>
        <dbReference type="ARBA" id="ARBA00008455"/>
    </source>
</evidence>
<evidence type="ECO:0000256" key="3">
    <source>
        <dbReference type="ARBA" id="ARBA00022729"/>
    </source>
</evidence>
<dbReference type="Pfam" id="PF00112">
    <property type="entry name" value="Peptidase_C1"/>
    <property type="match status" value="1"/>
</dbReference>
<evidence type="ECO:0000313" key="10">
    <source>
        <dbReference type="EMBL" id="CAA7402560.1"/>
    </source>
</evidence>
<dbReference type="FunFam" id="3.90.70.10:FF:000067">
    <property type="entry name" value="Senescence-specific cysteine protease"/>
    <property type="match status" value="1"/>
</dbReference>
<dbReference type="PRINTS" id="PR00705">
    <property type="entry name" value="PAPAIN"/>
</dbReference>
<evidence type="ECO:0000259" key="8">
    <source>
        <dbReference type="SMART" id="SM00645"/>
    </source>
</evidence>
<comment type="similarity">
    <text evidence="1">Belongs to the peptidase C1 family.</text>
</comment>
<name>A0A7I8KXQ9_SPIIN</name>
<dbReference type="InterPro" id="IPR025661">
    <property type="entry name" value="Pept_asp_AS"/>
</dbReference>
<dbReference type="AlphaFoldDB" id="A0A7I8KXQ9"/>
<feature type="domain" description="Peptidase C1A papain C-terminal" evidence="8">
    <location>
        <begin position="135"/>
        <end position="350"/>
    </location>
</feature>
<sequence length="351" mass="37403">MKLQLACLLALYGWAFSTAAAGGSDPVEERYERWLARYGRSYGDPREKERRFQIYSSNVALVDVVNSMGLSYNLTDSKFADMTNEEFRAKHLCLLSQPPPVAAAPSTAAAEGPCGSAEGDEWGSYGCPKPLRPGLPVSVDWRKRGAVTPVKNQGQCGSCWAFSAVAAVEGITQIKTGKLVPLSEKQLVDCDVNDGNQGCKGGLMTLAFQYIRRNGGLASEANYPYKDEDGTCDAGKSSKPTATIAGYKNVAVNSEPALQAAVANQPVSVAIDAGGFSFQMYSNGVFTGECGTSLNHGVATVGYGKEAGDNYWLVKNSWGGDWGEGGYIKIKRGVSKEGLCGIAMQASYPFK</sequence>
<proteinExistence type="inferred from homology"/>
<dbReference type="InterPro" id="IPR000169">
    <property type="entry name" value="Pept_cys_AS"/>
</dbReference>
<evidence type="ECO:0000256" key="5">
    <source>
        <dbReference type="ARBA" id="ARBA00022807"/>
    </source>
</evidence>
<dbReference type="GO" id="GO:0006508">
    <property type="term" value="P:proteolysis"/>
    <property type="evidence" value="ECO:0007669"/>
    <property type="project" value="UniProtKB-KW"/>
</dbReference>
<dbReference type="Pfam" id="PF08246">
    <property type="entry name" value="Inhibitor_I29"/>
    <property type="match status" value="1"/>
</dbReference>
<dbReference type="InterPro" id="IPR000668">
    <property type="entry name" value="Peptidase_C1A_C"/>
</dbReference>
<protein>
    <submittedName>
        <fullName evidence="10">Uncharacterized protein</fullName>
    </submittedName>
</protein>
<evidence type="ECO:0000256" key="2">
    <source>
        <dbReference type="ARBA" id="ARBA00022670"/>
    </source>
</evidence>
<feature type="signal peptide" evidence="7">
    <location>
        <begin position="1"/>
        <end position="19"/>
    </location>
</feature>
<feature type="chain" id="PRO_5029754062" evidence="7">
    <location>
        <begin position="20"/>
        <end position="351"/>
    </location>
</feature>
<evidence type="ECO:0000256" key="6">
    <source>
        <dbReference type="ARBA" id="ARBA00023157"/>
    </source>
</evidence>
<dbReference type="InterPro" id="IPR038765">
    <property type="entry name" value="Papain-like_cys_pep_sf"/>
</dbReference>
<feature type="domain" description="Cathepsin propeptide inhibitor" evidence="9">
    <location>
        <begin position="31"/>
        <end position="87"/>
    </location>
</feature>
<keyword evidence="6" id="KW-1015">Disulfide bond</keyword>
<dbReference type="GO" id="GO:0008234">
    <property type="term" value="F:cysteine-type peptidase activity"/>
    <property type="evidence" value="ECO:0007669"/>
    <property type="project" value="UniProtKB-KW"/>
</dbReference>
<accession>A0A7I8KXQ9</accession>
<dbReference type="Gene3D" id="3.90.70.10">
    <property type="entry name" value="Cysteine proteinases"/>
    <property type="match status" value="1"/>
</dbReference>
<evidence type="ECO:0000259" key="9">
    <source>
        <dbReference type="SMART" id="SM00848"/>
    </source>
</evidence>
<dbReference type="EMBL" id="LR746272">
    <property type="protein sequence ID" value="CAA7402560.1"/>
    <property type="molecule type" value="Genomic_DNA"/>
</dbReference>
<dbReference type="InterPro" id="IPR013128">
    <property type="entry name" value="Peptidase_C1A"/>
</dbReference>
<dbReference type="SUPFAM" id="SSF54001">
    <property type="entry name" value="Cysteine proteinases"/>
    <property type="match status" value="1"/>
</dbReference>
<dbReference type="PROSITE" id="PS00640">
    <property type="entry name" value="THIOL_PROTEASE_ASN"/>
    <property type="match status" value="1"/>
</dbReference>
<keyword evidence="11" id="KW-1185">Reference proteome</keyword>
<dbReference type="SMART" id="SM00645">
    <property type="entry name" value="Pept_C1"/>
    <property type="match status" value="1"/>
</dbReference>
<keyword evidence="2" id="KW-0645">Protease</keyword>
<dbReference type="InterPro" id="IPR013201">
    <property type="entry name" value="Prot_inhib_I29"/>
</dbReference>
<gene>
    <name evidence="10" type="ORF">SI8410_09013238</name>
</gene>
<dbReference type="InterPro" id="IPR039417">
    <property type="entry name" value="Peptidase_C1A_papain-like"/>
</dbReference>
<keyword evidence="3 7" id="KW-0732">Signal</keyword>
<dbReference type="OrthoDB" id="585946at2759"/>
<dbReference type="InterPro" id="IPR025660">
    <property type="entry name" value="Pept_his_AS"/>
</dbReference>
<organism evidence="10 11">
    <name type="scientific">Spirodela intermedia</name>
    <name type="common">Intermediate duckweed</name>
    <dbReference type="NCBI Taxonomy" id="51605"/>
    <lineage>
        <taxon>Eukaryota</taxon>
        <taxon>Viridiplantae</taxon>
        <taxon>Streptophyta</taxon>
        <taxon>Embryophyta</taxon>
        <taxon>Tracheophyta</taxon>
        <taxon>Spermatophyta</taxon>
        <taxon>Magnoliopsida</taxon>
        <taxon>Liliopsida</taxon>
        <taxon>Araceae</taxon>
        <taxon>Lemnoideae</taxon>
        <taxon>Spirodela</taxon>
    </lineage>
</organism>
<dbReference type="SMART" id="SM00848">
    <property type="entry name" value="Inhibitor_I29"/>
    <property type="match status" value="1"/>
</dbReference>
<reference evidence="10" key="1">
    <citation type="submission" date="2020-02" db="EMBL/GenBank/DDBJ databases">
        <authorList>
            <person name="Scholz U."/>
            <person name="Mascher M."/>
            <person name="Fiebig A."/>
        </authorList>
    </citation>
    <scope>NUCLEOTIDE SEQUENCE</scope>
</reference>
<dbReference type="Proteomes" id="UP000663760">
    <property type="component" value="Chromosome 9"/>
</dbReference>
<keyword evidence="4" id="KW-0378">Hydrolase</keyword>
<evidence type="ECO:0000313" key="11">
    <source>
        <dbReference type="Proteomes" id="UP000663760"/>
    </source>
</evidence>
<dbReference type="PROSITE" id="PS00139">
    <property type="entry name" value="THIOL_PROTEASE_CYS"/>
    <property type="match status" value="1"/>
</dbReference>
<evidence type="ECO:0000256" key="7">
    <source>
        <dbReference type="SAM" id="SignalP"/>
    </source>
</evidence>
<dbReference type="PANTHER" id="PTHR12411">
    <property type="entry name" value="CYSTEINE PROTEASE FAMILY C1-RELATED"/>
    <property type="match status" value="1"/>
</dbReference>
<evidence type="ECO:0000256" key="4">
    <source>
        <dbReference type="ARBA" id="ARBA00022801"/>
    </source>
</evidence>
<dbReference type="CDD" id="cd02248">
    <property type="entry name" value="Peptidase_C1A"/>
    <property type="match status" value="1"/>
</dbReference>
<dbReference type="PROSITE" id="PS00639">
    <property type="entry name" value="THIOL_PROTEASE_HIS"/>
    <property type="match status" value="1"/>
</dbReference>
<keyword evidence="5" id="KW-0788">Thiol protease</keyword>